<dbReference type="Proteomes" id="UP000323136">
    <property type="component" value="Unassembled WGS sequence"/>
</dbReference>
<evidence type="ECO:0000313" key="2">
    <source>
        <dbReference type="EMBL" id="TYP98942.1"/>
    </source>
</evidence>
<dbReference type="EMBL" id="VNIA01000002">
    <property type="protein sequence ID" value="TYP98942.1"/>
    <property type="molecule type" value="Genomic_DNA"/>
</dbReference>
<accession>A0A5S5DVY2</accession>
<gene>
    <name evidence="2" type="ORF">C7447_102260</name>
</gene>
<protein>
    <submittedName>
        <fullName evidence="2">Uncharacterized protein</fullName>
    </submittedName>
</protein>
<feature type="transmembrane region" description="Helical" evidence="1">
    <location>
        <begin position="138"/>
        <end position="155"/>
    </location>
</feature>
<feature type="transmembrane region" description="Helical" evidence="1">
    <location>
        <begin position="107"/>
        <end position="126"/>
    </location>
</feature>
<comment type="caution">
    <text evidence="2">The sequence shown here is derived from an EMBL/GenBank/DDBJ whole genome shotgun (WGS) entry which is preliminary data.</text>
</comment>
<keyword evidence="1" id="KW-0472">Membrane</keyword>
<organism evidence="2 3">
    <name type="scientific">Tenacibaculum adriaticum</name>
    <dbReference type="NCBI Taxonomy" id="413713"/>
    <lineage>
        <taxon>Bacteria</taxon>
        <taxon>Pseudomonadati</taxon>
        <taxon>Bacteroidota</taxon>
        <taxon>Flavobacteriia</taxon>
        <taxon>Flavobacteriales</taxon>
        <taxon>Flavobacteriaceae</taxon>
        <taxon>Tenacibaculum</taxon>
    </lineage>
</organism>
<reference evidence="2 3" key="1">
    <citation type="submission" date="2019-07" db="EMBL/GenBank/DDBJ databases">
        <title>Genomic Encyclopedia of Type Strains, Phase IV (KMG-IV): sequencing the most valuable type-strain genomes for metagenomic binning, comparative biology and taxonomic classification.</title>
        <authorList>
            <person name="Goeker M."/>
        </authorList>
    </citation>
    <scope>NUCLEOTIDE SEQUENCE [LARGE SCALE GENOMIC DNA]</scope>
    <source>
        <strain evidence="2 3">DSM 18961</strain>
    </source>
</reference>
<evidence type="ECO:0000256" key="1">
    <source>
        <dbReference type="SAM" id="Phobius"/>
    </source>
</evidence>
<keyword evidence="3" id="KW-1185">Reference proteome</keyword>
<dbReference type="AlphaFoldDB" id="A0A5S5DVY2"/>
<evidence type="ECO:0000313" key="3">
    <source>
        <dbReference type="Proteomes" id="UP000323136"/>
    </source>
</evidence>
<proteinExistence type="predicted"/>
<name>A0A5S5DVY2_9FLAO</name>
<feature type="transmembrane region" description="Helical" evidence="1">
    <location>
        <begin position="80"/>
        <end position="95"/>
    </location>
</feature>
<sequence length="184" mass="21282">MPREVNTQNIYLQIVLGKMEEENNIKKRKWYHLKDFHKVSLLNSAFSMFFNLLPFWGGLLLTISIGKWTDWSRFYSNGEFYLYSVSLISSSYLIYHNNKLKTTDLSSVFSIISLFLIVIISILYASLTANPEPQINVFIKWASIIAIFSAIPIFFHSQIISNRNTPNVGETRIGEQETIMQGLK</sequence>
<keyword evidence="1" id="KW-0812">Transmembrane</keyword>
<keyword evidence="1" id="KW-1133">Transmembrane helix</keyword>
<feature type="transmembrane region" description="Helical" evidence="1">
    <location>
        <begin position="48"/>
        <end position="68"/>
    </location>
</feature>